<dbReference type="SUPFAM" id="SSF143456">
    <property type="entry name" value="VC0467-like"/>
    <property type="match status" value="1"/>
</dbReference>
<gene>
    <name evidence="4" type="ORF">EF294_06405</name>
</gene>
<sequence>MMVVVDGGDSADDLTPDRPERGVGGDGGAADAARDIESANSIRAGTLLLASSELLEPTFARTVIYVIEHNDAGSLGVVLNRVSQTAVHNVMPTWTDLAAQPRALFVGGPVKPDSALCLGVVRHGADISGIDQIRPVSGRVALIDLDADPELIGPVLEGLRIFAGYAGWGIGQLDAEMVQDSWMLASALPRDILAPSTTDIWSDVLRRQPWPLPLLATHPGDVMGN</sequence>
<dbReference type="EMBL" id="RKMH01000004">
    <property type="protein sequence ID" value="RPA64751.1"/>
    <property type="molecule type" value="Genomic_DNA"/>
</dbReference>
<name>A0A3N4H065_9ACTN</name>
<dbReference type="NCBIfam" id="NF001269">
    <property type="entry name" value="PRK00228.2-1"/>
    <property type="match status" value="1"/>
</dbReference>
<evidence type="ECO:0000256" key="2">
    <source>
        <dbReference type="HAMAP-Rule" id="MF_00758"/>
    </source>
</evidence>
<evidence type="ECO:0000256" key="3">
    <source>
        <dbReference type="SAM" id="MobiDB-lite"/>
    </source>
</evidence>
<dbReference type="NCBIfam" id="NF001272">
    <property type="entry name" value="PRK00228.2-4"/>
    <property type="match status" value="1"/>
</dbReference>
<feature type="region of interest" description="Disordered" evidence="3">
    <location>
        <begin position="1"/>
        <end position="30"/>
    </location>
</feature>
<dbReference type="AlphaFoldDB" id="A0A3N4H065"/>
<proteinExistence type="inferred from homology"/>
<dbReference type="OrthoDB" id="9807486at2"/>
<dbReference type="HAMAP" id="MF_00758">
    <property type="entry name" value="UPF0301"/>
    <property type="match status" value="1"/>
</dbReference>
<evidence type="ECO:0000313" key="4">
    <source>
        <dbReference type="EMBL" id="RPA64751.1"/>
    </source>
</evidence>
<dbReference type="PANTHER" id="PTHR30327:SF1">
    <property type="entry name" value="UPF0301 PROTEIN YQGE"/>
    <property type="match status" value="1"/>
</dbReference>
<accession>A0A3N4H065</accession>
<dbReference type="Proteomes" id="UP000267536">
    <property type="component" value="Unassembled WGS sequence"/>
</dbReference>
<dbReference type="InterPro" id="IPR003774">
    <property type="entry name" value="AlgH-like"/>
</dbReference>
<reference evidence="4 5" key="1">
    <citation type="submission" date="2018-11" db="EMBL/GenBank/DDBJ databases">
        <title>Draft genome sequence of Gordonia sp. RS15-1S isolated from rice stems.</title>
        <authorList>
            <person name="Muangham S."/>
        </authorList>
    </citation>
    <scope>NUCLEOTIDE SEQUENCE [LARGE SCALE GENOMIC DNA]</scope>
    <source>
        <strain evidence="4 5">RS15-1S</strain>
    </source>
</reference>
<dbReference type="RefSeq" id="WP_123926955.1">
    <property type="nucleotide sequence ID" value="NZ_JBPSDP010000004.1"/>
</dbReference>
<evidence type="ECO:0000313" key="5">
    <source>
        <dbReference type="Proteomes" id="UP000267536"/>
    </source>
</evidence>
<comment type="caution">
    <text evidence="4">The sequence shown here is derived from an EMBL/GenBank/DDBJ whole genome shotgun (WGS) entry which is preliminary data.</text>
</comment>
<dbReference type="GO" id="GO:0005829">
    <property type="term" value="C:cytosol"/>
    <property type="evidence" value="ECO:0007669"/>
    <property type="project" value="TreeGrafter"/>
</dbReference>
<protein>
    <recommendedName>
        <fullName evidence="2">UPF0301 protein EF294_06405</fullName>
    </recommendedName>
</protein>
<comment type="similarity">
    <text evidence="1 2">Belongs to the UPF0301 (AlgH) family.</text>
</comment>
<dbReference type="PANTHER" id="PTHR30327">
    <property type="entry name" value="UNCHARACTERIZED PROTEIN YQGE"/>
    <property type="match status" value="1"/>
</dbReference>
<organism evidence="4 5">
    <name type="scientific">Gordonia oryzae</name>
    <dbReference type="NCBI Taxonomy" id="2487349"/>
    <lineage>
        <taxon>Bacteria</taxon>
        <taxon>Bacillati</taxon>
        <taxon>Actinomycetota</taxon>
        <taxon>Actinomycetes</taxon>
        <taxon>Mycobacteriales</taxon>
        <taxon>Gordoniaceae</taxon>
        <taxon>Gordonia</taxon>
    </lineage>
</organism>
<dbReference type="Gene3D" id="3.40.1740.10">
    <property type="entry name" value="VC0467-like"/>
    <property type="match status" value="1"/>
</dbReference>
<evidence type="ECO:0000256" key="1">
    <source>
        <dbReference type="ARBA" id="ARBA00009600"/>
    </source>
</evidence>
<keyword evidence="5" id="KW-1185">Reference proteome</keyword>
<dbReference type="Pfam" id="PF02622">
    <property type="entry name" value="DUF179"/>
    <property type="match status" value="1"/>
</dbReference>